<dbReference type="RefSeq" id="XP_060373215.1">
    <property type="nucleotide sequence ID" value="XM_060532209.1"/>
</dbReference>
<dbReference type="Proteomes" id="UP001227543">
    <property type="component" value="Unassembled WGS sequence"/>
</dbReference>
<proteinExistence type="predicted"/>
<accession>A0ABQ9QJ57</accession>
<keyword evidence="3" id="KW-1185">Reference proteome</keyword>
<evidence type="ECO:0000259" key="1">
    <source>
        <dbReference type="PROSITE" id="PS50011"/>
    </source>
</evidence>
<dbReference type="EMBL" id="MLFU01000205">
    <property type="protein sequence ID" value="KAK1472981.1"/>
    <property type="molecule type" value="Genomic_DNA"/>
</dbReference>
<organism evidence="2 3">
    <name type="scientific">Colletotrichum tamarilloi</name>
    <dbReference type="NCBI Taxonomy" id="1209934"/>
    <lineage>
        <taxon>Eukaryota</taxon>
        <taxon>Fungi</taxon>
        <taxon>Dikarya</taxon>
        <taxon>Ascomycota</taxon>
        <taxon>Pezizomycotina</taxon>
        <taxon>Sordariomycetes</taxon>
        <taxon>Hypocreomycetidae</taxon>
        <taxon>Glomerellales</taxon>
        <taxon>Glomerellaceae</taxon>
        <taxon>Colletotrichum</taxon>
        <taxon>Colletotrichum acutatum species complex</taxon>
    </lineage>
</organism>
<dbReference type="GeneID" id="85416447"/>
<feature type="non-terminal residue" evidence="2">
    <location>
        <position position="1"/>
    </location>
</feature>
<dbReference type="PROSITE" id="PS50011">
    <property type="entry name" value="PROTEIN_KINASE_DOM"/>
    <property type="match status" value="1"/>
</dbReference>
<comment type="caution">
    <text evidence="2">The sequence shown here is derived from an EMBL/GenBank/DDBJ whole genome shotgun (WGS) entry which is preliminary data.</text>
</comment>
<gene>
    <name evidence="2" type="ORF">CTAM01_16216</name>
</gene>
<protein>
    <recommendedName>
        <fullName evidence="1">Protein kinase domain-containing protein</fullName>
    </recommendedName>
</protein>
<dbReference type="InterPro" id="IPR011009">
    <property type="entry name" value="Kinase-like_dom_sf"/>
</dbReference>
<evidence type="ECO:0000313" key="2">
    <source>
        <dbReference type="EMBL" id="KAK1472981.1"/>
    </source>
</evidence>
<dbReference type="SUPFAM" id="SSF56112">
    <property type="entry name" value="Protein kinase-like (PK-like)"/>
    <property type="match status" value="1"/>
</dbReference>
<feature type="domain" description="Protein kinase" evidence="1">
    <location>
        <begin position="1"/>
        <end position="64"/>
    </location>
</feature>
<reference evidence="2 3" key="1">
    <citation type="submission" date="2016-10" db="EMBL/GenBank/DDBJ databases">
        <title>The genome sequence of Colletotrichum fioriniae PJ7.</title>
        <authorList>
            <person name="Baroncelli R."/>
        </authorList>
    </citation>
    <scope>NUCLEOTIDE SEQUENCE [LARGE SCALE GENOMIC DNA]</scope>
    <source>
        <strain evidence="2 3">Tom-12</strain>
    </source>
</reference>
<evidence type="ECO:0000313" key="3">
    <source>
        <dbReference type="Proteomes" id="UP001227543"/>
    </source>
</evidence>
<sequence length="64" mass="7576">EVIKYVKLLYSSTILYYNIRLYNFLLDNSLRLKIINFSKLSVNSSYTKISPRTRYVAPLPDRSL</sequence>
<name>A0ABQ9QJ57_9PEZI</name>
<dbReference type="InterPro" id="IPR000719">
    <property type="entry name" value="Prot_kinase_dom"/>
</dbReference>